<accession>A0A0K1PUM4</accession>
<name>A0A0K1PUM4_9BACT</name>
<dbReference type="InterPro" id="IPR008988">
    <property type="entry name" value="Transcriptional_repressor_C"/>
</dbReference>
<dbReference type="Gene3D" id="2.30.30.90">
    <property type="match status" value="1"/>
</dbReference>
<keyword evidence="4" id="KW-1185">Reference proteome</keyword>
<dbReference type="Pfam" id="PF04023">
    <property type="entry name" value="FeoA"/>
    <property type="match status" value="1"/>
</dbReference>
<organism evidence="3 4">
    <name type="scientific">Labilithrix luteola</name>
    <dbReference type="NCBI Taxonomy" id="1391654"/>
    <lineage>
        <taxon>Bacteria</taxon>
        <taxon>Pseudomonadati</taxon>
        <taxon>Myxococcota</taxon>
        <taxon>Polyangia</taxon>
        <taxon>Polyangiales</taxon>
        <taxon>Labilitrichaceae</taxon>
        <taxon>Labilithrix</taxon>
    </lineage>
</organism>
<gene>
    <name evidence="3" type="ORF">AKJ09_03889</name>
</gene>
<keyword evidence="1" id="KW-0408">Iron</keyword>
<dbReference type="GO" id="GO:0046914">
    <property type="term" value="F:transition metal ion binding"/>
    <property type="evidence" value="ECO:0007669"/>
    <property type="project" value="InterPro"/>
</dbReference>
<dbReference type="EMBL" id="CP012333">
    <property type="protein sequence ID" value="AKU97225.1"/>
    <property type="molecule type" value="Genomic_DNA"/>
</dbReference>
<evidence type="ECO:0000313" key="4">
    <source>
        <dbReference type="Proteomes" id="UP000064967"/>
    </source>
</evidence>
<dbReference type="Proteomes" id="UP000064967">
    <property type="component" value="Chromosome"/>
</dbReference>
<dbReference type="OrthoDB" id="7916291at2"/>
<evidence type="ECO:0000313" key="3">
    <source>
        <dbReference type="EMBL" id="AKU97225.1"/>
    </source>
</evidence>
<dbReference type="SUPFAM" id="SSF50037">
    <property type="entry name" value="C-terminal domain of transcriptional repressors"/>
    <property type="match status" value="1"/>
</dbReference>
<proteinExistence type="predicted"/>
<dbReference type="RefSeq" id="WP_146648395.1">
    <property type="nucleotide sequence ID" value="NZ_CP012333.1"/>
</dbReference>
<dbReference type="STRING" id="1391654.AKJ09_03889"/>
<feature type="domain" description="Ferrous iron transporter FeoA-like" evidence="2">
    <location>
        <begin position="6"/>
        <end position="79"/>
    </location>
</feature>
<dbReference type="InterPro" id="IPR038157">
    <property type="entry name" value="FeoA_core_dom"/>
</dbReference>
<protein>
    <recommendedName>
        <fullName evidence="2">Ferrous iron transporter FeoA-like domain-containing protein</fullName>
    </recommendedName>
</protein>
<dbReference type="AlphaFoldDB" id="A0A0K1PUM4"/>
<reference evidence="3 4" key="1">
    <citation type="submission" date="2015-08" db="EMBL/GenBank/DDBJ databases">
        <authorList>
            <person name="Babu N.S."/>
            <person name="Beckwith C.J."/>
            <person name="Beseler K.G."/>
            <person name="Brison A."/>
            <person name="Carone J.V."/>
            <person name="Caskin T.P."/>
            <person name="Diamond M."/>
            <person name="Durham M.E."/>
            <person name="Foxe J.M."/>
            <person name="Go M."/>
            <person name="Henderson B.A."/>
            <person name="Jones I.B."/>
            <person name="McGettigan J.A."/>
            <person name="Micheletti S.J."/>
            <person name="Nasrallah M.E."/>
            <person name="Ortiz D."/>
            <person name="Piller C.R."/>
            <person name="Privatt S.R."/>
            <person name="Schneider S.L."/>
            <person name="Sharp S."/>
            <person name="Smith T.C."/>
            <person name="Stanton J.D."/>
            <person name="Ullery H.E."/>
            <person name="Wilson R.J."/>
            <person name="Serrano M.G."/>
            <person name="Buck G."/>
            <person name="Lee V."/>
            <person name="Wang Y."/>
            <person name="Carvalho R."/>
            <person name="Voegtly L."/>
            <person name="Shi R."/>
            <person name="Duckworth R."/>
            <person name="Johnson A."/>
            <person name="Loviza R."/>
            <person name="Walstead R."/>
            <person name="Shah Z."/>
            <person name="Kiflezghi M."/>
            <person name="Wade K."/>
            <person name="Ball S.L."/>
            <person name="Bradley K.W."/>
            <person name="Asai D.J."/>
            <person name="Bowman C.A."/>
            <person name="Russell D.A."/>
            <person name="Pope W.H."/>
            <person name="Jacobs-Sera D."/>
            <person name="Hendrix R.W."/>
            <person name="Hatfull G.F."/>
        </authorList>
    </citation>
    <scope>NUCLEOTIDE SEQUENCE [LARGE SCALE GENOMIC DNA]</scope>
    <source>
        <strain evidence="3 4">DSM 27648</strain>
    </source>
</reference>
<sequence>MRATHATLASTGIGKRVRIASVTLDVDAAAWLGAVGLHDGEELVVLRRAAFGGPLHVRTASGGEFAVGREVAMAIGVDDVQNGSTS</sequence>
<evidence type="ECO:0000256" key="1">
    <source>
        <dbReference type="ARBA" id="ARBA00023004"/>
    </source>
</evidence>
<evidence type="ECO:0000259" key="2">
    <source>
        <dbReference type="SMART" id="SM00899"/>
    </source>
</evidence>
<dbReference type="SMART" id="SM00899">
    <property type="entry name" value="FeoA"/>
    <property type="match status" value="1"/>
</dbReference>
<dbReference type="InterPro" id="IPR007167">
    <property type="entry name" value="Fe-transptr_FeoA-like"/>
</dbReference>
<dbReference type="KEGG" id="llu:AKJ09_03889"/>